<keyword evidence="1" id="KW-0694">RNA-binding</keyword>
<comment type="caution">
    <text evidence="5">The sequence shown here is derived from an EMBL/GenBank/DDBJ whole genome shotgun (WGS) entry which is preliminary data.</text>
</comment>
<evidence type="ECO:0000313" key="6">
    <source>
        <dbReference type="Proteomes" id="UP001295794"/>
    </source>
</evidence>
<sequence length="442" mass="48880">MQAGGHLRLYAGGGPPEASRRQSSHINNRSSSNPSSHELGSHTVASLPVRKPAARRVYHPDPPVDRSDWAMWVGNVPKHADETDLQTFFTQFEDHGVVSIFLLSKSSCAFVNFASEAHLIAAIQQYDGRHLRPEWSMGPALVCRVRTLNDDLWTGVGGQRGMGLHRQWIKDHAGPPNPALDVSDSHSPSSASDGSTTSSFFETHFPRRFFVLKCQTREELDRCAMDGVWYIQKHNQVVLDQSFRTSQETILFFSMNKSGQFYGYAKMISPVTSIGSDPLPHGMDAGDASPNLVVRVASPYSFQSGATQSAPSVLSRRVSDSGEFDHAGARQHRSLSFSRLPWLTSQHSGPDPQLEPELVDNVSGPSEGQPRLASGFSGQFSVEWLCREPLPFKRTRGIVNGWNRGREVKISRDGTELEPSAGSALIAAWQSWLTEPNRHRQL</sequence>
<accession>A0AAD2JZQ4</accession>
<protein>
    <recommendedName>
        <fullName evidence="7">YTH domain-containing protein</fullName>
    </recommendedName>
</protein>
<organism evidence="5 6">
    <name type="scientific">Mycena citricolor</name>
    <dbReference type="NCBI Taxonomy" id="2018698"/>
    <lineage>
        <taxon>Eukaryota</taxon>
        <taxon>Fungi</taxon>
        <taxon>Dikarya</taxon>
        <taxon>Basidiomycota</taxon>
        <taxon>Agaricomycotina</taxon>
        <taxon>Agaricomycetes</taxon>
        <taxon>Agaricomycetidae</taxon>
        <taxon>Agaricales</taxon>
        <taxon>Marasmiineae</taxon>
        <taxon>Mycenaceae</taxon>
        <taxon>Mycena</taxon>
    </lineage>
</organism>
<evidence type="ECO:0000256" key="2">
    <source>
        <dbReference type="SAM" id="MobiDB-lite"/>
    </source>
</evidence>
<feature type="region of interest" description="Disordered" evidence="2">
    <location>
        <begin position="1"/>
        <end position="61"/>
    </location>
</feature>
<dbReference type="Gene3D" id="3.30.70.330">
    <property type="match status" value="1"/>
</dbReference>
<dbReference type="Pfam" id="PF25701">
    <property type="entry name" value="RRM_YTH1"/>
    <property type="match status" value="1"/>
</dbReference>
<dbReference type="SMART" id="SM00360">
    <property type="entry name" value="RRM"/>
    <property type="match status" value="1"/>
</dbReference>
<dbReference type="SUPFAM" id="SSF54928">
    <property type="entry name" value="RNA-binding domain, RBD"/>
    <property type="match status" value="1"/>
</dbReference>
<dbReference type="Proteomes" id="UP001295794">
    <property type="component" value="Unassembled WGS sequence"/>
</dbReference>
<dbReference type="InterPro" id="IPR007275">
    <property type="entry name" value="YTH_domain"/>
</dbReference>
<gene>
    <name evidence="5" type="ORF">MYCIT1_LOCUS15137</name>
</gene>
<feature type="compositionally biased region" description="Low complexity" evidence="2">
    <location>
        <begin position="185"/>
        <end position="198"/>
    </location>
</feature>
<keyword evidence="6" id="KW-1185">Reference proteome</keyword>
<dbReference type="InterPro" id="IPR057720">
    <property type="entry name" value="RRM_YTH1"/>
</dbReference>
<reference evidence="5" key="1">
    <citation type="submission" date="2023-11" db="EMBL/GenBank/DDBJ databases">
        <authorList>
            <person name="De Vega J J."/>
            <person name="De Vega J J."/>
        </authorList>
    </citation>
    <scope>NUCLEOTIDE SEQUENCE</scope>
</reference>
<dbReference type="PANTHER" id="PTHR12357:SF3">
    <property type="entry name" value="YTH DOMAIN-CONTAINING PROTEIN 1"/>
    <property type="match status" value="1"/>
</dbReference>
<evidence type="ECO:0000259" key="3">
    <source>
        <dbReference type="PROSITE" id="PS50102"/>
    </source>
</evidence>
<dbReference type="Pfam" id="PF04146">
    <property type="entry name" value="YTH"/>
    <property type="match status" value="1"/>
</dbReference>
<dbReference type="InterPro" id="IPR045168">
    <property type="entry name" value="YTH_prot"/>
</dbReference>
<evidence type="ECO:0008006" key="7">
    <source>
        <dbReference type="Google" id="ProtNLM"/>
    </source>
</evidence>
<dbReference type="Gene3D" id="3.10.590.10">
    <property type="entry name" value="ph1033 like domains"/>
    <property type="match status" value="1"/>
</dbReference>
<dbReference type="GO" id="GO:1990247">
    <property type="term" value="F:N6-methyladenosine-containing RNA reader activity"/>
    <property type="evidence" value="ECO:0007669"/>
    <property type="project" value="TreeGrafter"/>
</dbReference>
<dbReference type="InterPro" id="IPR012677">
    <property type="entry name" value="Nucleotide-bd_a/b_plait_sf"/>
</dbReference>
<dbReference type="PROSITE" id="PS50102">
    <property type="entry name" value="RRM"/>
    <property type="match status" value="1"/>
</dbReference>
<dbReference type="CDD" id="cd21134">
    <property type="entry name" value="YTH"/>
    <property type="match status" value="1"/>
</dbReference>
<dbReference type="EMBL" id="CAVNYO010000168">
    <property type="protein sequence ID" value="CAK5270594.1"/>
    <property type="molecule type" value="Genomic_DNA"/>
</dbReference>
<feature type="domain" description="RRM" evidence="3">
    <location>
        <begin position="69"/>
        <end position="138"/>
    </location>
</feature>
<dbReference type="PROSITE" id="PS50882">
    <property type="entry name" value="YTH"/>
    <property type="match status" value="1"/>
</dbReference>
<dbReference type="InterPro" id="IPR000504">
    <property type="entry name" value="RRM_dom"/>
</dbReference>
<dbReference type="CDD" id="cd00590">
    <property type="entry name" value="RRM_SF"/>
    <property type="match status" value="1"/>
</dbReference>
<dbReference type="GO" id="GO:0000381">
    <property type="term" value="P:regulation of alternative mRNA splicing, via spliceosome"/>
    <property type="evidence" value="ECO:0007669"/>
    <property type="project" value="TreeGrafter"/>
</dbReference>
<dbReference type="PANTHER" id="PTHR12357">
    <property type="entry name" value="YTH YT521-B HOMOLOGY DOMAIN-CONTAINING"/>
    <property type="match status" value="1"/>
</dbReference>
<name>A0AAD2JZQ4_9AGAR</name>
<dbReference type="InterPro" id="IPR035979">
    <property type="entry name" value="RBD_domain_sf"/>
</dbReference>
<dbReference type="GO" id="GO:0003729">
    <property type="term" value="F:mRNA binding"/>
    <property type="evidence" value="ECO:0007669"/>
    <property type="project" value="TreeGrafter"/>
</dbReference>
<dbReference type="AlphaFoldDB" id="A0AAD2JZQ4"/>
<feature type="compositionally biased region" description="Polar residues" evidence="2">
    <location>
        <begin position="24"/>
        <end position="38"/>
    </location>
</feature>
<feature type="region of interest" description="Disordered" evidence="2">
    <location>
        <begin position="175"/>
        <end position="198"/>
    </location>
</feature>
<dbReference type="GO" id="GO:0000398">
    <property type="term" value="P:mRNA splicing, via spliceosome"/>
    <property type="evidence" value="ECO:0007669"/>
    <property type="project" value="TreeGrafter"/>
</dbReference>
<feature type="domain" description="YTH" evidence="4">
    <location>
        <begin position="207"/>
        <end position="429"/>
    </location>
</feature>
<dbReference type="GO" id="GO:0005654">
    <property type="term" value="C:nucleoplasm"/>
    <property type="evidence" value="ECO:0007669"/>
    <property type="project" value="TreeGrafter"/>
</dbReference>
<evidence type="ECO:0000259" key="4">
    <source>
        <dbReference type="PROSITE" id="PS50882"/>
    </source>
</evidence>
<evidence type="ECO:0000256" key="1">
    <source>
        <dbReference type="PROSITE-ProRule" id="PRU00176"/>
    </source>
</evidence>
<proteinExistence type="predicted"/>
<evidence type="ECO:0000313" key="5">
    <source>
        <dbReference type="EMBL" id="CAK5270594.1"/>
    </source>
</evidence>